<organism evidence="1 2">
    <name type="scientific">Neptunomonas phycophila</name>
    <dbReference type="NCBI Taxonomy" id="1572645"/>
    <lineage>
        <taxon>Bacteria</taxon>
        <taxon>Pseudomonadati</taxon>
        <taxon>Pseudomonadota</taxon>
        <taxon>Gammaproteobacteria</taxon>
        <taxon>Oceanospirillales</taxon>
        <taxon>Oceanospirillaceae</taxon>
        <taxon>Neptunomonas</taxon>
    </lineage>
</organism>
<evidence type="ECO:0000313" key="1">
    <source>
        <dbReference type="EMBL" id="MDO6453085.1"/>
    </source>
</evidence>
<dbReference type="Proteomes" id="UP001169862">
    <property type="component" value="Unassembled WGS sequence"/>
</dbReference>
<reference evidence="1" key="1">
    <citation type="submission" date="2023-07" db="EMBL/GenBank/DDBJ databases">
        <title>Genome content predicts the carbon catabolic preferences of heterotrophic bacteria.</title>
        <authorList>
            <person name="Gralka M."/>
        </authorList>
    </citation>
    <scope>NUCLEOTIDE SEQUENCE</scope>
    <source>
        <strain evidence="1">I2M16</strain>
    </source>
</reference>
<proteinExistence type="predicted"/>
<gene>
    <name evidence="1" type="ORF">Q4490_05870</name>
</gene>
<name>A0AAW7XG10_9GAMM</name>
<dbReference type="RefSeq" id="WP_303549199.1">
    <property type="nucleotide sequence ID" value="NZ_JAUOPG010000003.1"/>
</dbReference>
<dbReference type="EMBL" id="JAUOPG010000003">
    <property type="protein sequence ID" value="MDO6453085.1"/>
    <property type="molecule type" value="Genomic_DNA"/>
</dbReference>
<evidence type="ECO:0000313" key="2">
    <source>
        <dbReference type="Proteomes" id="UP001169862"/>
    </source>
</evidence>
<protein>
    <submittedName>
        <fullName evidence="1">Uncharacterized protein</fullName>
    </submittedName>
</protein>
<dbReference type="AlphaFoldDB" id="A0AAW7XG10"/>
<sequence length="332" mass="37560">MHKYLVVVLCFFVCIGNFANSYGGEVKANYYLNINSRGSLYAIYINGIKIEDRMSESQASIFVPVNYAMSKGDNKLKVIFSPVKGRDGGKYDFIIGPKPTFYMKLELERVSFDSGKRSKLTLLNASFDMSEGKVISKDELNGADVNYSSDFVEVSRSIEYKEGENLFNSYSKPFDAYSIQSSFYVEDWFPDFIWESGQNLVVDDNLKNEIREAYKKIYKTLDENNYDSFLNYMSDLWTFTAESLGLDGLDGYLNSISLNKNNIRVHSPGVELAELKLPESNEDLHVEIAGKGKLVTVLPSPIKWARSDGSGLVMKVAFYKDQSGEWRVGAVF</sequence>
<comment type="caution">
    <text evidence="1">The sequence shown here is derived from an EMBL/GenBank/DDBJ whole genome shotgun (WGS) entry which is preliminary data.</text>
</comment>
<accession>A0AAW7XG10</accession>